<dbReference type="PANTHER" id="PTHR34473:SF2">
    <property type="entry name" value="UPF0699 TRANSMEMBRANE PROTEIN YDBT"/>
    <property type="match status" value="1"/>
</dbReference>
<evidence type="ECO:0000313" key="4">
    <source>
        <dbReference type="Proteomes" id="UP000481583"/>
    </source>
</evidence>
<evidence type="ECO:0000313" key="3">
    <source>
        <dbReference type="EMBL" id="NGN62644.1"/>
    </source>
</evidence>
<dbReference type="InterPro" id="IPR005182">
    <property type="entry name" value="YdbS-like_PH"/>
</dbReference>
<feature type="domain" description="YdbS-like PH" evidence="2">
    <location>
        <begin position="409"/>
        <end position="480"/>
    </location>
</feature>
<keyword evidence="1" id="KW-1133">Transmembrane helix</keyword>
<proteinExistence type="predicted"/>
<organism evidence="3 4">
    <name type="scientific">Streptomyces coryli</name>
    <dbReference type="NCBI Taxonomy" id="1128680"/>
    <lineage>
        <taxon>Bacteria</taxon>
        <taxon>Bacillati</taxon>
        <taxon>Actinomycetota</taxon>
        <taxon>Actinomycetes</taxon>
        <taxon>Kitasatosporales</taxon>
        <taxon>Streptomycetaceae</taxon>
        <taxon>Streptomyces</taxon>
    </lineage>
</organism>
<dbReference type="Proteomes" id="UP000481583">
    <property type="component" value="Unassembled WGS sequence"/>
</dbReference>
<dbReference type="PANTHER" id="PTHR34473">
    <property type="entry name" value="UPF0699 TRANSMEMBRANE PROTEIN YDBS"/>
    <property type="match status" value="1"/>
</dbReference>
<evidence type="ECO:0000259" key="2">
    <source>
        <dbReference type="Pfam" id="PF03703"/>
    </source>
</evidence>
<keyword evidence="1" id="KW-0812">Transmembrane</keyword>
<keyword evidence="4" id="KW-1185">Reference proteome</keyword>
<feature type="transmembrane region" description="Helical" evidence="1">
    <location>
        <begin position="219"/>
        <end position="247"/>
    </location>
</feature>
<dbReference type="RefSeq" id="WP_165230359.1">
    <property type="nucleotide sequence ID" value="NZ_JAAKZV010000003.1"/>
</dbReference>
<gene>
    <name evidence="3" type="ORF">G5C51_01825</name>
</gene>
<dbReference type="EMBL" id="JAAKZV010000003">
    <property type="protein sequence ID" value="NGN62644.1"/>
    <property type="molecule type" value="Genomic_DNA"/>
</dbReference>
<feature type="transmembrane region" description="Helical" evidence="1">
    <location>
        <begin position="362"/>
        <end position="381"/>
    </location>
</feature>
<dbReference type="Pfam" id="PF03703">
    <property type="entry name" value="bPH_2"/>
    <property type="match status" value="2"/>
</dbReference>
<evidence type="ECO:0000256" key="1">
    <source>
        <dbReference type="SAM" id="Phobius"/>
    </source>
</evidence>
<feature type="transmembrane region" description="Helical" evidence="1">
    <location>
        <begin position="387"/>
        <end position="405"/>
    </location>
</feature>
<feature type="domain" description="YdbS-like PH" evidence="2">
    <location>
        <begin position="71"/>
        <end position="152"/>
    </location>
</feature>
<dbReference type="InterPro" id="IPR014529">
    <property type="entry name" value="UCP026631"/>
</dbReference>
<name>A0A6G4TS18_9ACTN</name>
<reference evidence="3 4" key="1">
    <citation type="submission" date="2020-02" db="EMBL/GenBank/DDBJ databases">
        <title>Whole-genome analyses of novel actinobacteria.</title>
        <authorList>
            <person name="Sahin N."/>
        </authorList>
    </citation>
    <scope>NUCLEOTIDE SEQUENCE [LARGE SCALE GENOMIC DNA]</scope>
    <source>
        <strain evidence="3 4">A7024</strain>
    </source>
</reference>
<feature type="transmembrane region" description="Helical" evidence="1">
    <location>
        <begin position="177"/>
        <end position="199"/>
    </location>
</feature>
<dbReference type="AlphaFoldDB" id="A0A6G4TS18"/>
<sequence length="505" mass="54160">MTASADDGSGDWRRLDRRTLLVHCQWLGAPLGSIALAALATGGQIPTGSWIALGCIAAAFVAITLGGLVHWARTEFRVDAEALAVRSGLFTRRLRTVPLRRIRSVDLTASPVHRLLGLTVLRAGTAGSGTGLSEMSLNALRVRDAERLRTEILAHVDRSAVADDPLVSRINWRWLRYAPLTFWVIGGVFTVAGAASRILDGAGIQAWRLPFVRRAFSEFGSSMLWLTVPALLLAILVVGSLGALVVYAENWWNYRLEWTDARMLRVRRGLLTTRSVTIERDRLRGAVIREPLLLRAGGGAQVRAVAGGLGNREDNRRRSALLPPAPRGEAVRVAAGALQAPFPEADLIAHPRAALRRRRTRGLVLAVLPGVVALAVLGAVFSSGVLLHAAWVYGLVATLAVLWLARDAYRSLGHTIAGPYLLARSGTFHRDTVALQRESIAAWTFTTSPLGRRAGVVTLTAAVAAGEEGYRIPDADAVEAPSFAAEVSPGIVEEFLEPAPTSSGG</sequence>
<comment type="caution">
    <text evidence="3">The sequence shown here is derived from an EMBL/GenBank/DDBJ whole genome shotgun (WGS) entry which is preliminary data.</text>
</comment>
<feature type="transmembrane region" description="Helical" evidence="1">
    <location>
        <begin position="20"/>
        <end position="42"/>
    </location>
</feature>
<feature type="transmembrane region" description="Helical" evidence="1">
    <location>
        <begin position="48"/>
        <end position="69"/>
    </location>
</feature>
<dbReference type="PIRSF" id="PIRSF026631">
    <property type="entry name" value="UCP026631"/>
    <property type="match status" value="1"/>
</dbReference>
<keyword evidence="1" id="KW-0472">Membrane</keyword>
<accession>A0A6G4TS18</accession>
<protein>
    <submittedName>
        <fullName evidence="3">PH domain-containing protein</fullName>
    </submittedName>
</protein>